<dbReference type="RefSeq" id="WP_255043057.1">
    <property type="nucleotide sequence ID" value="NZ_JANEYT010000028.1"/>
</dbReference>
<proteinExistence type="predicted"/>
<organism evidence="1 2">
    <name type="scientific">Photobacterium pectinilyticum</name>
    <dbReference type="NCBI Taxonomy" id="2906793"/>
    <lineage>
        <taxon>Bacteria</taxon>
        <taxon>Pseudomonadati</taxon>
        <taxon>Pseudomonadota</taxon>
        <taxon>Gammaproteobacteria</taxon>
        <taxon>Vibrionales</taxon>
        <taxon>Vibrionaceae</taxon>
        <taxon>Photobacterium</taxon>
    </lineage>
</organism>
<dbReference type="Proteomes" id="UP001524460">
    <property type="component" value="Unassembled WGS sequence"/>
</dbReference>
<reference evidence="1 2" key="1">
    <citation type="submission" date="2022-07" db="EMBL/GenBank/DDBJ databases">
        <title>Photobacterium pectinilyticum sp. nov., a marine bacterium isolated from surface seawater of Qingdao offshore.</title>
        <authorList>
            <person name="Wang X."/>
        </authorList>
    </citation>
    <scope>NUCLEOTIDE SEQUENCE [LARGE SCALE GENOMIC DNA]</scope>
    <source>
        <strain evidence="1 2">ZSDE20</strain>
    </source>
</reference>
<evidence type="ECO:0000313" key="2">
    <source>
        <dbReference type="Proteomes" id="UP001524460"/>
    </source>
</evidence>
<comment type="caution">
    <text evidence="1">The sequence shown here is derived from an EMBL/GenBank/DDBJ whole genome shotgun (WGS) entry which is preliminary data.</text>
</comment>
<gene>
    <name evidence="1" type="ORF">NHN17_13270</name>
</gene>
<protein>
    <recommendedName>
        <fullName evidence="3">Integrase</fullName>
    </recommendedName>
</protein>
<dbReference type="EMBL" id="JANEYT010000028">
    <property type="protein sequence ID" value="MCQ1059026.1"/>
    <property type="molecule type" value="Genomic_DNA"/>
</dbReference>
<accession>A0ABT1N2R3</accession>
<evidence type="ECO:0000313" key="1">
    <source>
        <dbReference type="EMBL" id="MCQ1059026.1"/>
    </source>
</evidence>
<sequence>MTSRTVNHLCSRFNFLLEKDLDQITAWGIEKWRSEQRKLGKATATINYTVNTLKGAPSRVWGESRLPFYI</sequence>
<evidence type="ECO:0008006" key="3">
    <source>
        <dbReference type="Google" id="ProtNLM"/>
    </source>
</evidence>
<keyword evidence="2" id="KW-1185">Reference proteome</keyword>
<name>A0ABT1N2R3_9GAMM</name>